<dbReference type="AlphaFoldDB" id="A0A645EX71"/>
<accession>A0A645EX71</accession>
<organism evidence="1">
    <name type="scientific">bioreactor metagenome</name>
    <dbReference type="NCBI Taxonomy" id="1076179"/>
    <lineage>
        <taxon>unclassified sequences</taxon>
        <taxon>metagenomes</taxon>
        <taxon>ecological metagenomes</taxon>
    </lineage>
</organism>
<dbReference type="EMBL" id="VSSQ01051740">
    <property type="protein sequence ID" value="MPN05832.1"/>
    <property type="molecule type" value="Genomic_DNA"/>
</dbReference>
<evidence type="ECO:0000313" key="1">
    <source>
        <dbReference type="EMBL" id="MPN05832.1"/>
    </source>
</evidence>
<proteinExistence type="predicted"/>
<reference evidence="1" key="1">
    <citation type="submission" date="2019-08" db="EMBL/GenBank/DDBJ databases">
        <authorList>
            <person name="Kucharzyk K."/>
            <person name="Murdoch R.W."/>
            <person name="Higgins S."/>
            <person name="Loffler F."/>
        </authorList>
    </citation>
    <scope>NUCLEOTIDE SEQUENCE</scope>
</reference>
<sequence>MVQRDVEDEFPQILLEFKHPLSRFRVMVAQHRAERGVPMLGQVSFVERGGGAAVELLAPRRGNGVVNAFAQF</sequence>
<comment type="caution">
    <text evidence="1">The sequence shown here is derived from an EMBL/GenBank/DDBJ whole genome shotgun (WGS) entry which is preliminary data.</text>
</comment>
<protein>
    <submittedName>
        <fullName evidence="1">Uncharacterized protein</fullName>
    </submittedName>
</protein>
<name>A0A645EX71_9ZZZZ</name>
<gene>
    <name evidence="1" type="ORF">SDC9_153086</name>
</gene>